<dbReference type="GO" id="GO:0051213">
    <property type="term" value="F:dioxygenase activity"/>
    <property type="evidence" value="ECO:0007669"/>
    <property type="project" value="UniProtKB-KW"/>
</dbReference>
<dbReference type="PANTHER" id="PTHR31447">
    <property type="entry name" value="HYDROXYPROLINE-RICH GLYCOPROTEIN FAMILY PROTEIN-RELATED"/>
    <property type="match status" value="1"/>
</dbReference>
<feature type="compositionally biased region" description="Basic and acidic residues" evidence="1">
    <location>
        <begin position="86"/>
        <end position="100"/>
    </location>
</feature>
<organism evidence="3 4">
    <name type="scientific">Arabidopsis thaliana x Arabidopsis arenosa</name>
    <dbReference type="NCBI Taxonomy" id="1240361"/>
    <lineage>
        <taxon>Eukaryota</taxon>
        <taxon>Viridiplantae</taxon>
        <taxon>Streptophyta</taxon>
        <taxon>Embryophyta</taxon>
        <taxon>Tracheophyta</taxon>
        <taxon>Spermatophyta</taxon>
        <taxon>Magnoliopsida</taxon>
        <taxon>eudicotyledons</taxon>
        <taxon>Gunneridae</taxon>
        <taxon>Pentapetalae</taxon>
        <taxon>rosids</taxon>
        <taxon>malvids</taxon>
        <taxon>Brassicales</taxon>
        <taxon>Brassicaceae</taxon>
        <taxon>Camelineae</taxon>
        <taxon>Arabidopsis</taxon>
    </lineage>
</organism>
<evidence type="ECO:0000313" key="4">
    <source>
        <dbReference type="Proteomes" id="UP000694240"/>
    </source>
</evidence>
<sequence>MEDDSFLRQYQPSELKIVSEFLTNWLPFLSKDLCKDCNHLLSNRIRSLDPEHCCINTEKVDGECKTGSGSVVENLGSERVSNSVDRNYDGKSENGEDCDNHSLGSWKESEIVFGSISEVLGSGLPSRPAVVEAARPRMSWADMTQEDEFEDDEEEEEEEQKDLSRKGFDASSMKTPEKPKLSRDQRENLRLMNVKRKKDFICLERVKGKIVNVLDGLELHTGVFSAVEQKRIVDLVYQLQEKGRKGELKKRTFTAPHKWMRGKGRETIQFGCCYNYAPDRAGNPPGILQREEVDPLPPFFKVIIRRLIKWHVLPPTCVPDSCIVNIYDEGDCIPPHIDNHDFLRPFCTISFLSECDILFGSNLKVEGPGEFSGSYSIPLPVGSVLVLNGNGADVAKHCVPAVPTKRISITFRKMDESKRPVWFTPEPDLQGIEPLPLELNHSGSASRSSGLNNHNSTNRRGHGRRGGGNSYESRGYYNPERSSEHNDSGDWPSSQRRGMPRPSRRN</sequence>
<keyword evidence="3" id="KW-0223">Dioxygenase</keyword>
<feature type="region of interest" description="Disordered" evidence="1">
    <location>
        <begin position="433"/>
        <end position="506"/>
    </location>
</feature>
<name>A0A8T2AZ57_9BRAS</name>
<evidence type="ECO:0000313" key="3">
    <source>
        <dbReference type="EMBL" id="KAG7579548.1"/>
    </source>
</evidence>
<reference evidence="3 4" key="1">
    <citation type="submission" date="2020-12" db="EMBL/GenBank/DDBJ databases">
        <title>Concerted genomic and epigenomic changes stabilize Arabidopsis allopolyploids.</title>
        <authorList>
            <person name="Chen Z."/>
        </authorList>
    </citation>
    <scope>NUCLEOTIDE SEQUENCE [LARGE SCALE GENOMIC DNA]</scope>
    <source>
        <strain evidence="3">Allo738</strain>
        <tissue evidence="3">Leaf</tissue>
    </source>
</reference>
<feature type="compositionally biased region" description="Acidic residues" evidence="1">
    <location>
        <begin position="144"/>
        <end position="160"/>
    </location>
</feature>
<gene>
    <name evidence="3" type="ORF">ISN45_Aa03g036800</name>
</gene>
<accession>A0A8T2AZ57</accession>
<feature type="compositionally biased region" description="Polar residues" evidence="1">
    <location>
        <begin position="441"/>
        <end position="451"/>
    </location>
</feature>
<evidence type="ECO:0000259" key="2">
    <source>
        <dbReference type="PROSITE" id="PS51471"/>
    </source>
</evidence>
<comment type="caution">
    <text evidence="3">The sequence shown here is derived from an EMBL/GenBank/DDBJ whole genome shotgun (WGS) entry which is preliminary data.</text>
</comment>
<dbReference type="GO" id="GO:0003729">
    <property type="term" value="F:mRNA binding"/>
    <property type="evidence" value="ECO:0007669"/>
    <property type="project" value="InterPro"/>
</dbReference>
<dbReference type="PROSITE" id="PS51471">
    <property type="entry name" value="FE2OG_OXY"/>
    <property type="match status" value="1"/>
</dbReference>
<dbReference type="AlphaFoldDB" id="A0A8T2AZ57"/>
<feature type="region of interest" description="Disordered" evidence="1">
    <location>
        <begin position="82"/>
        <end position="101"/>
    </location>
</feature>
<evidence type="ECO:0000256" key="1">
    <source>
        <dbReference type="SAM" id="MobiDB-lite"/>
    </source>
</evidence>
<dbReference type="EMBL" id="JAEFBK010000008">
    <property type="protein sequence ID" value="KAG7579548.1"/>
    <property type="molecule type" value="Genomic_DNA"/>
</dbReference>
<dbReference type="Pfam" id="PF13532">
    <property type="entry name" value="2OG-FeII_Oxy_2"/>
    <property type="match status" value="1"/>
</dbReference>
<dbReference type="GO" id="GO:0006402">
    <property type="term" value="P:mRNA catabolic process"/>
    <property type="evidence" value="ECO:0007669"/>
    <property type="project" value="InterPro"/>
</dbReference>
<feature type="compositionally biased region" description="Basic and acidic residues" evidence="1">
    <location>
        <begin position="175"/>
        <end position="185"/>
    </location>
</feature>
<dbReference type="InterPro" id="IPR005123">
    <property type="entry name" value="Oxoglu/Fe-dep_dioxygenase_dom"/>
</dbReference>
<dbReference type="InterPro" id="IPR044842">
    <property type="entry name" value="ALKBH9B/ALKBH10B-like"/>
</dbReference>
<dbReference type="InterPro" id="IPR027450">
    <property type="entry name" value="AlkB-like"/>
</dbReference>
<feature type="domain" description="Fe2OG dioxygenase" evidence="2">
    <location>
        <begin position="318"/>
        <end position="415"/>
    </location>
</feature>
<dbReference type="GO" id="GO:0032451">
    <property type="term" value="F:demethylase activity"/>
    <property type="evidence" value="ECO:0007669"/>
    <property type="project" value="InterPro"/>
</dbReference>
<keyword evidence="3" id="KW-0560">Oxidoreductase</keyword>
<feature type="region of interest" description="Disordered" evidence="1">
    <location>
        <begin position="138"/>
        <end position="185"/>
    </location>
</feature>
<dbReference type="FunFam" id="2.60.120.590:FF:000017">
    <property type="entry name" value="RNA demethylase ALKBH9B"/>
    <property type="match status" value="1"/>
</dbReference>
<protein>
    <submittedName>
        <fullName evidence="3">Alpha-ketoglutarate-dependent dioxygenase AlkB-like</fullName>
    </submittedName>
</protein>
<dbReference type="Proteomes" id="UP000694240">
    <property type="component" value="Chromosome 8"/>
</dbReference>
<dbReference type="PANTHER" id="PTHR31447:SF18">
    <property type="entry name" value="RNA DEMETHYLASE ALKBH9B"/>
    <property type="match status" value="1"/>
</dbReference>
<keyword evidence="4" id="KW-1185">Reference proteome</keyword>
<proteinExistence type="predicted"/>